<accession>F4KVH2</accession>
<gene>
    <name evidence="6" type="ordered locus">Halhy_3429</name>
</gene>
<sequence length="185" mass="21136">MSDENHLHDLCAGDTQRIRSIYQQYAGQIQRWVVDNNGSAADAQDLFQDGLIAIYDRYCSSDFQLSSSFGALLFGICKRKWFDRLKEKNRETVVRKIEEERYNDDHDPSMESEAAFQELQKQETLTKTFALLSAQCQQLLTLLGQGVAAEQIALQLSIANANAVYQSKHRCMGRWKELFSSVLKS</sequence>
<dbReference type="HOGENOM" id="CLU_047691_16_1_10"/>
<dbReference type="RefSeq" id="WP_013765826.1">
    <property type="nucleotide sequence ID" value="NC_015510.1"/>
</dbReference>
<evidence type="ECO:0000256" key="2">
    <source>
        <dbReference type="ARBA" id="ARBA00023082"/>
    </source>
</evidence>
<evidence type="ECO:0000256" key="4">
    <source>
        <dbReference type="ARBA" id="ARBA00023163"/>
    </source>
</evidence>
<keyword evidence="2" id="KW-0731">Sigma factor</keyword>
<dbReference type="GO" id="GO:0016987">
    <property type="term" value="F:sigma factor activity"/>
    <property type="evidence" value="ECO:0007669"/>
    <property type="project" value="UniProtKB-KW"/>
</dbReference>
<dbReference type="InterPro" id="IPR039425">
    <property type="entry name" value="RNA_pol_sigma-70-like"/>
</dbReference>
<dbReference type="KEGG" id="hhy:Halhy_3429"/>
<dbReference type="InterPro" id="IPR014284">
    <property type="entry name" value="RNA_pol_sigma-70_dom"/>
</dbReference>
<dbReference type="NCBIfam" id="TIGR02937">
    <property type="entry name" value="sigma70-ECF"/>
    <property type="match status" value="1"/>
</dbReference>
<dbReference type="eggNOG" id="COG1595">
    <property type="taxonomic scope" value="Bacteria"/>
</dbReference>
<proteinExistence type="predicted"/>
<dbReference type="GO" id="GO:0003677">
    <property type="term" value="F:DNA binding"/>
    <property type="evidence" value="ECO:0007669"/>
    <property type="project" value="UniProtKB-KW"/>
</dbReference>
<dbReference type="Gene3D" id="1.10.1740.10">
    <property type="match status" value="1"/>
</dbReference>
<reference evidence="6 7" key="1">
    <citation type="journal article" date="2011" name="Stand. Genomic Sci.">
        <title>Complete genome sequence of Haliscomenobacter hydrossis type strain (O).</title>
        <authorList>
            <consortium name="US DOE Joint Genome Institute (JGI-PGF)"/>
            <person name="Daligault H."/>
            <person name="Lapidus A."/>
            <person name="Zeytun A."/>
            <person name="Nolan M."/>
            <person name="Lucas S."/>
            <person name="Del Rio T.G."/>
            <person name="Tice H."/>
            <person name="Cheng J.F."/>
            <person name="Tapia R."/>
            <person name="Han C."/>
            <person name="Goodwin L."/>
            <person name="Pitluck S."/>
            <person name="Liolios K."/>
            <person name="Pagani I."/>
            <person name="Ivanova N."/>
            <person name="Huntemann M."/>
            <person name="Mavromatis K."/>
            <person name="Mikhailova N."/>
            <person name="Pati A."/>
            <person name="Chen A."/>
            <person name="Palaniappan K."/>
            <person name="Land M."/>
            <person name="Hauser L."/>
            <person name="Brambilla E.M."/>
            <person name="Rohde M."/>
            <person name="Verbarg S."/>
            <person name="Goker M."/>
            <person name="Bristow J."/>
            <person name="Eisen J.A."/>
            <person name="Markowitz V."/>
            <person name="Hugenholtz P."/>
            <person name="Kyrpides N.C."/>
            <person name="Klenk H.P."/>
            <person name="Woyke T."/>
        </authorList>
    </citation>
    <scope>NUCLEOTIDE SEQUENCE [LARGE SCALE GENOMIC DNA]</scope>
    <source>
        <strain evidence="7">ATCC 27775 / DSM 1100 / LMG 10767 / O</strain>
    </source>
</reference>
<name>F4KVH2_HALH1</name>
<dbReference type="Pfam" id="PF04542">
    <property type="entry name" value="Sigma70_r2"/>
    <property type="match status" value="1"/>
</dbReference>
<dbReference type="OrthoDB" id="1099849at2"/>
<dbReference type="STRING" id="760192.Halhy_3429"/>
<keyword evidence="3" id="KW-0238">DNA-binding</keyword>
<dbReference type="PANTHER" id="PTHR43133">
    <property type="entry name" value="RNA POLYMERASE ECF-TYPE SIGMA FACTO"/>
    <property type="match status" value="1"/>
</dbReference>
<dbReference type="PANTHER" id="PTHR43133:SF8">
    <property type="entry name" value="RNA POLYMERASE SIGMA FACTOR HI_1459-RELATED"/>
    <property type="match status" value="1"/>
</dbReference>
<dbReference type="AlphaFoldDB" id="F4KVH2"/>
<evidence type="ECO:0000313" key="6">
    <source>
        <dbReference type="EMBL" id="AEE51285.1"/>
    </source>
</evidence>
<evidence type="ECO:0000256" key="3">
    <source>
        <dbReference type="ARBA" id="ARBA00023125"/>
    </source>
</evidence>
<organism evidence="6 7">
    <name type="scientific">Haliscomenobacter hydrossis (strain ATCC 27775 / DSM 1100 / LMG 10767 / O)</name>
    <dbReference type="NCBI Taxonomy" id="760192"/>
    <lineage>
        <taxon>Bacteria</taxon>
        <taxon>Pseudomonadati</taxon>
        <taxon>Bacteroidota</taxon>
        <taxon>Saprospiria</taxon>
        <taxon>Saprospirales</taxon>
        <taxon>Haliscomenobacteraceae</taxon>
        <taxon>Haliscomenobacter</taxon>
    </lineage>
</organism>
<keyword evidence="7" id="KW-1185">Reference proteome</keyword>
<feature type="domain" description="RNA polymerase sigma-70 region 2" evidence="5">
    <location>
        <begin position="21"/>
        <end position="90"/>
    </location>
</feature>
<keyword evidence="4" id="KW-0804">Transcription</keyword>
<dbReference type="InterPro" id="IPR013325">
    <property type="entry name" value="RNA_pol_sigma_r2"/>
</dbReference>
<evidence type="ECO:0000259" key="5">
    <source>
        <dbReference type="Pfam" id="PF04542"/>
    </source>
</evidence>
<evidence type="ECO:0000256" key="1">
    <source>
        <dbReference type="ARBA" id="ARBA00023015"/>
    </source>
</evidence>
<evidence type="ECO:0000313" key="7">
    <source>
        <dbReference type="Proteomes" id="UP000008461"/>
    </source>
</evidence>
<reference key="2">
    <citation type="submission" date="2011-04" db="EMBL/GenBank/DDBJ databases">
        <title>Complete sequence of chromosome of Haliscomenobacter hydrossis DSM 1100.</title>
        <authorList>
            <consortium name="US DOE Joint Genome Institute (JGI-PGF)"/>
            <person name="Lucas S."/>
            <person name="Han J."/>
            <person name="Lapidus A."/>
            <person name="Bruce D."/>
            <person name="Goodwin L."/>
            <person name="Pitluck S."/>
            <person name="Peters L."/>
            <person name="Kyrpides N."/>
            <person name="Mavromatis K."/>
            <person name="Ivanova N."/>
            <person name="Ovchinnikova G."/>
            <person name="Pagani I."/>
            <person name="Daligault H."/>
            <person name="Detter J.C."/>
            <person name="Han C."/>
            <person name="Land M."/>
            <person name="Hauser L."/>
            <person name="Markowitz V."/>
            <person name="Cheng J.-F."/>
            <person name="Hugenholtz P."/>
            <person name="Woyke T."/>
            <person name="Wu D."/>
            <person name="Verbarg S."/>
            <person name="Frueling A."/>
            <person name="Brambilla E."/>
            <person name="Klenk H.-P."/>
            <person name="Eisen J.A."/>
        </authorList>
    </citation>
    <scope>NUCLEOTIDE SEQUENCE</scope>
    <source>
        <strain>DSM 1100</strain>
    </source>
</reference>
<dbReference type="InterPro" id="IPR007627">
    <property type="entry name" value="RNA_pol_sigma70_r2"/>
</dbReference>
<dbReference type="Proteomes" id="UP000008461">
    <property type="component" value="Chromosome"/>
</dbReference>
<protein>
    <submittedName>
        <fullName evidence="6">RNA polymerase, sigma-24 subunit, ECF subfamily</fullName>
    </submittedName>
</protein>
<dbReference type="GO" id="GO:0006352">
    <property type="term" value="P:DNA-templated transcription initiation"/>
    <property type="evidence" value="ECO:0007669"/>
    <property type="project" value="InterPro"/>
</dbReference>
<dbReference type="SUPFAM" id="SSF88946">
    <property type="entry name" value="Sigma2 domain of RNA polymerase sigma factors"/>
    <property type="match status" value="1"/>
</dbReference>
<keyword evidence="1" id="KW-0805">Transcription regulation</keyword>
<dbReference type="EMBL" id="CP002691">
    <property type="protein sequence ID" value="AEE51285.1"/>
    <property type="molecule type" value="Genomic_DNA"/>
</dbReference>